<sequence>MSRTTSTIYQSFTSPTSTLNENYQQAESLSRELSTAGTATPGTSDSEGFFMLKKDSERRATLVRVLEQDRDKICEVWLQLVHKDAKDTALTTDHLHVLIMGMRESIASNSKLYVHDTILTLKEDLKFAETALVHLKLALYVFQDAVNEVLKQHSIKPHWMFALDNLVRGVVNAAMQVLVPDGGLNSETDEPTTSGVSTQNSGQAQSNLVMFQAGVTSEMGKKART</sequence>
<accession>A0ABM1F4Z6</accession>
<feature type="region of interest" description="Disordered" evidence="1">
    <location>
        <begin position="182"/>
        <end position="203"/>
    </location>
</feature>
<dbReference type="InterPro" id="IPR046873">
    <property type="entry name" value="HisK-N-like"/>
</dbReference>
<dbReference type="GeneID" id="106819388"/>
<gene>
    <name evidence="4" type="primary">LOC106819388</name>
</gene>
<protein>
    <submittedName>
        <fullName evidence="4">Mitogen-activated protein kinase kinase kinase 5-like</fullName>
    </submittedName>
</protein>
<evidence type="ECO:0000313" key="3">
    <source>
        <dbReference type="Proteomes" id="UP000695022"/>
    </source>
</evidence>
<reference evidence="4" key="1">
    <citation type="submission" date="2025-08" db="UniProtKB">
        <authorList>
            <consortium name="RefSeq"/>
        </authorList>
    </citation>
    <scope>IDENTIFICATION</scope>
</reference>
<dbReference type="Pfam" id="PF20302">
    <property type="entry name" value="HisK-N-like"/>
    <property type="match status" value="1"/>
</dbReference>
<name>A0ABM1F4Z6_PRICU</name>
<feature type="non-terminal residue" evidence="4">
    <location>
        <position position="225"/>
    </location>
</feature>
<evidence type="ECO:0000259" key="2">
    <source>
        <dbReference type="Pfam" id="PF20302"/>
    </source>
</evidence>
<evidence type="ECO:0000256" key="1">
    <source>
        <dbReference type="SAM" id="MobiDB-lite"/>
    </source>
</evidence>
<feature type="compositionally biased region" description="Polar residues" evidence="1">
    <location>
        <begin position="191"/>
        <end position="203"/>
    </location>
</feature>
<organism evidence="3 4">
    <name type="scientific">Priapulus caudatus</name>
    <name type="common">Priapulid worm</name>
    <dbReference type="NCBI Taxonomy" id="37621"/>
    <lineage>
        <taxon>Eukaryota</taxon>
        <taxon>Metazoa</taxon>
        <taxon>Ecdysozoa</taxon>
        <taxon>Scalidophora</taxon>
        <taxon>Priapulida</taxon>
        <taxon>Priapulimorpha</taxon>
        <taxon>Priapulimorphida</taxon>
        <taxon>Priapulidae</taxon>
        <taxon>Priapulus</taxon>
    </lineage>
</organism>
<proteinExistence type="predicted"/>
<evidence type="ECO:0000313" key="4">
    <source>
        <dbReference type="RefSeq" id="XP_014679517.1"/>
    </source>
</evidence>
<feature type="compositionally biased region" description="Polar residues" evidence="1">
    <location>
        <begin position="18"/>
        <end position="46"/>
    </location>
</feature>
<feature type="domain" description="MAP3K HisK-N-like globin" evidence="2">
    <location>
        <begin position="50"/>
        <end position="181"/>
    </location>
</feature>
<dbReference type="Proteomes" id="UP000695022">
    <property type="component" value="Unplaced"/>
</dbReference>
<dbReference type="RefSeq" id="XP_014679517.1">
    <property type="nucleotide sequence ID" value="XM_014824031.1"/>
</dbReference>
<feature type="region of interest" description="Disordered" evidence="1">
    <location>
        <begin position="18"/>
        <end position="47"/>
    </location>
</feature>
<keyword evidence="3" id="KW-1185">Reference proteome</keyword>